<dbReference type="EMBL" id="JAVHNS010000001">
    <property type="protein sequence ID" value="KAK6362716.1"/>
    <property type="molecule type" value="Genomic_DNA"/>
</dbReference>
<keyword evidence="3" id="KW-1185">Reference proteome</keyword>
<organism evidence="2 3">
    <name type="scientific">Orbilia blumenaviensis</name>
    <dbReference type="NCBI Taxonomy" id="1796055"/>
    <lineage>
        <taxon>Eukaryota</taxon>
        <taxon>Fungi</taxon>
        <taxon>Dikarya</taxon>
        <taxon>Ascomycota</taxon>
        <taxon>Pezizomycotina</taxon>
        <taxon>Orbiliomycetes</taxon>
        <taxon>Orbiliales</taxon>
        <taxon>Orbiliaceae</taxon>
        <taxon>Orbilia</taxon>
    </lineage>
</organism>
<feature type="compositionally biased region" description="Acidic residues" evidence="1">
    <location>
        <begin position="247"/>
        <end position="259"/>
    </location>
</feature>
<dbReference type="AlphaFoldDB" id="A0AAV9VKR0"/>
<feature type="compositionally biased region" description="Polar residues" evidence="1">
    <location>
        <begin position="70"/>
        <end position="87"/>
    </location>
</feature>
<dbReference type="Proteomes" id="UP001373714">
    <property type="component" value="Unassembled WGS sequence"/>
</dbReference>
<evidence type="ECO:0000256" key="1">
    <source>
        <dbReference type="SAM" id="MobiDB-lite"/>
    </source>
</evidence>
<reference evidence="2 3" key="1">
    <citation type="submission" date="2019-10" db="EMBL/GenBank/DDBJ databases">
        <authorList>
            <person name="Palmer J.M."/>
        </authorList>
    </citation>
    <scope>NUCLEOTIDE SEQUENCE [LARGE SCALE GENOMIC DNA]</scope>
    <source>
        <strain evidence="2 3">TWF730</strain>
    </source>
</reference>
<feature type="compositionally biased region" description="Basic and acidic residues" evidence="1">
    <location>
        <begin position="332"/>
        <end position="357"/>
    </location>
</feature>
<evidence type="ECO:0000313" key="2">
    <source>
        <dbReference type="EMBL" id="KAK6362716.1"/>
    </source>
</evidence>
<evidence type="ECO:0000313" key="3">
    <source>
        <dbReference type="Proteomes" id="UP001373714"/>
    </source>
</evidence>
<accession>A0AAV9VKR0</accession>
<gene>
    <name evidence="2" type="ORF">TWF730_000172</name>
</gene>
<feature type="region of interest" description="Disordered" evidence="1">
    <location>
        <begin position="70"/>
        <end position="91"/>
    </location>
</feature>
<proteinExistence type="predicted"/>
<feature type="compositionally biased region" description="Acidic residues" evidence="1">
    <location>
        <begin position="314"/>
        <end position="325"/>
    </location>
</feature>
<sequence>MASDIPVDASSQHHSIVYCPSCGASASLPIVPPSNAGLFCDICTSTNLLVSTNDGADWNPLSDAFNALSLSHDQQGGDSSNSISDPSAATAPAPHIIQHPAEDLQIESPTPTIQDEMKRRSLILSELMNFREALYQHHGTEETLLPSHNNHDHENASMESEMEVSTAEAAAAADHFSNIARTYNDLLHLRQQSGMFLMDEVDTMGAFNGADESGSGHHGGGGGMYIHPDNNLMYHQQHHHNSGSGDYLEEEEGMYDDPPQDYVNAHPPVQEAEQAWYGTDTAETQVKKEELPPQPPPPQQQQHQQRMEARVLEDGEDDDEDDDEGQVYATPEQREEMKRRRSELHQDKELKAREMFWRKYGIGNLGTGH</sequence>
<name>A0AAV9VKR0_9PEZI</name>
<feature type="region of interest" description="Disordered" evidence="1">
    <location>
        <begin position="236"/>
        <end position="265"/>
    </location>
</feature>
<protein>
    <submittedName>
        <fullName evidence="2">Uncharacterized protein</fullName>
    </submittedName>
</protein>
<feature type="region of interest" description="Disordered" evidence="1">
    <location>
        <begin position="284"/>
        <end position="369"/>
    </location>
</feature>
<comment type="caution">
    <text evidence="2">The sequence shown here is derived from an EMBL/GenBank/DDBJ whole genome shotgun (WGS) entry which is preliminary data.</text>
</comment>